<evidence type="ECO:0008006" key="3">
    <source>
        <dbReference type="Google" id="ProtNLM"/>
    </source>
</evidence>
<sequence length="519" mass="56901">MSEVQQRTDDESVELGTVLQLAPHEPRTKVNAEDGGPSDGKGYISLDEVYEQAGTESIAILAANCAEFSKNRRLSPAGMSVLRLDGCESFMPGFDRLNGIKGGESFVDALKKGFLVVIKVIKTTIIKILDWCVSKIRIMLGFEKTEKEIAIVAEQTNNAQGAVSRLLTKISEGVGFKFDFNEFYDSLPPNVTSGEIFNIVHARGRNAAAQVEKLATLKPVIASATEELMKAGQVARNARSKYKRAVDELREAAKGDVSEADIIKFRNALESEVAGSLDPSAMTKATSQLLTEIYNIDLKGTGLDSTIKGQMQEFRQQVAESQPLVLDPALAKRIMELKGSIHKVMAASAMTKYDPEEMKALKDLINVADAELLETISTKTGKTGLLEMGYTEYSNIISTYVQHADLLSSILTTTKKTMASLAKWTNNVDKLTTAYVADDIRKIISVQNEIFGEDAKEFVTDKGNLNTVVDYDGLFIARHPKFAAAVTVWRAEGAKLYKKYNGLFREVNKLLASIGVRTI</sequence>
<proteinExistence type="predicted"/>
<accession>A0AAU8KXF9</accession>
<evidence type="ECO:0000313" key="2">
    <source>
        <dbReference type="EMBL" id="XCN28206.1"/>
    </source>
</evidence>
<feature type="compositionally biased region" description="Basic and acidic residues" evidence="1">
    <location>
        <begin position="1"/>
        <end position="10"/>
    </location>
</feature>
<evidence type="ECO:0000256" key="1">
    <source>
        <dbReference type="SAM" id="MobiDB-lite"/>
    </source>
</evidence>
<dbReference type="EMBL" id="PP885733">
    <property type="protein sequence ID" value="XCN28206.1"/>
    <property type="molecule type" value="Genomic_DNA"/>
</dbReference>
<protein>
    <recommendedName>
        <fullName evidence="3">Virion structural protein</fullName>
    </recommendedName>
</protein>
<feature type="region of interest" description="Disordered" evidence="1">
    <location>
        <begin position="1"/>
        <end position="40"/>
    </location>
</feature>
<name>A0AAU8KXF9_9CAUD</name>
<organism evidence="2">
    <name type="scientific">Pantoea phage Survivor</name>
    <dbReference type="NCBI Taxonomy" id="3232176"/>
    <lineage>
        <taxon>Viruses</taxon>
        <taxon>Duplodnaviria</taxon>
        <taxon>Heunggongvirae</taxon>
        <taxon>Uroviricota</taxon>
        <taxon>Caudoviricetes</taxon>
    </lineage>
</organism>
<reference evidence="2" key="1">
    <citation type="submission" date="2024-06" db="EMBL/GenBank/DDBJ databases">
        <authorList>
            <person name="Gannavaram S."/>
            <person name="Nemani S."/>
            <person name="Datta M."/>
            <person name="Picchiottino A."/>
            <person name="Mereddy A."/>
            <person name="Gannavaram N."/>
            <person name="Honeycutt C."/>
            <person name="Tran D."/>
            <person name="Choi K."/>
            <person name="Srinivasan K."/>
            <person name="Johnson A."/>
        </authorList>
    </citation>
    <scope>NUCLEOTIDE SEQUENCE</scope>
</reference>